<dbReference type="PANTHER" id="PTHR20861">
    <property type="entry name" value="HOMOSERINE/4-DIPHOSPHOCYTIDYL-2-C-METHYL-D-ERYTHRITOL KINASE"/>
    <property type="match status" value="1"/>
</dbReference>
<name>A0A0R2H2N5_WEIVI</name>
<keyword evidence="2" id="KW-0808">Transferase</keyword>
<dbReference type="EMBL" id="JQBM01000001">
    <property type="protein sequence ID" value="KRN47177.1"/>
    <property type="molecule type" value="Genomic_DNA"/>
</dbReference>
<proteinExistence type="predicted"/>
<dbReference type="InterPro" id="IPR020568">
    <property type="entry name" value="Ribosomal_Su5_D2-typ_SF"/>
</dbReference>
<accession>A0A0R2H2N5</accession>
<sequence>MKMGLSKRLGYVMKIFIPATLANFGPGMQSIGFPLEVGLTIEVGAPTEQWQVQHPFAATVATDERNYVVQIATNLAPQLTPHAVTITSTIPTKQYLGVQDALILAGIELANQLGQLGLDDFTKLTLAARTAQQPAHVAAALLGQPTVSYLQHGDVYASGFICPSYTVLLYLPEATMAPQNDAAVAYADAVAVNASGNMLMAAWQNQQRELAGQLMETDLLQQPAATDNAALTAIRQASHALDIYGTVLLEQGPAIATLVAPEKVQDLIDVLDYVDLPGQFIQLPIGATGITVVD</sequence>
<evidence type="ECO:0000313" key="7">
    <source>
        <dbReference type="Proteomes" id="UP000051992"/>
    </source>
</evidence>
<reference evidence="6 7" key="1">
    <citation type="journal article" date="2015" name="Genome Announc.">
        <title>Expanding the biotechnology potential of lactobacilli through comparative genomics of 213 strains and associated genera.</title>
        <authorList>
            <person name="Sun Z."/>
            <person name="Harris H.M."/>
            <person name="McCann A."/>
            <person name="Guo C."/>
            <person name="Argimon S."/>
            <person name="Zhang W."/>
            <person name="Yang X."/>
            <person name="Jeffery I.B."/>
            <person name="Cooney J.C."/>
            <person name="Kagawa T.F."/>
            <person name="Liu W."/>
            <person name="Song Y."/>
            <person name="Salvetti E."/>
            <person name="Wrobel A."/>
            <person name="Rasinkangas P."/>
            <person name="Parkhill J."/>
            <person name="Rea M.C."/>
            <person name="O'Sullivan O."/>
            <person name="Ritari J."/>
            <person name="Douillard F.P."/>
            <person name="Paul Ross R."/>
            <person name="Yang R."/>
            <person name="Briner A.E."/>
            <person name="Felis G.E."/>
            <person name="de Vos W.M."/>
            <person name="Barrangou R."/>
            <person name="Klaenhammer T.R."/>
            <person name="Caufield P.W."/>
            <person name="Cui Y."/>
            <person name="Zhang H."/>
            <person name="O'Toole P.W."/>
        </authorList>
    </citation>
    <scope>NUCLEOTIDE SEQUENCE [LARGE SCALE GENOMIC DNA]</scope>
    <source>
        <strain evidence="6 7">DSM 20410</strain>
    </source>
</reference>
<evidence type="ECO:0000256" key="4">
    <source>
        <dbReference type="ARBA" id="ARBA00022777"/>
    </source>
</evidence>
<keyword evidence="3" id="KW-0547">Nucleotide-binding</keyword>
<dbReference type="InterPro" id="IPR036554">
    <property type="entry name" value="GHMP_kinase_C_sf"/>
</dbReference>
<keyword evidence="5" id="KW-0067">ATP-binding</keyword>
<dbReference type="PATRIC" id="fig|1629.5.peg.453"/>
<dbReference type="GO" id="GO:0005524">
    <property type="term" value="F:ATP binding"/>
    <property type="evidence" value="ECO:0007669"/>
    <property type="project" value="UniProtKB-KW"/>
</dbReference>
<evidence type="ECO:0000256" key="1">
    <source>
        <dbReference type="ARBA" id="ARBA00022605"/>
    </source>
</evidence>
<dbReference type="Gene3D" id="3.30.230.10">
    <property type="match status" value="1"/>
</dbReference>
<dbReference type="InterPro" id="IPR014721">
    <property type="entry name" value="Ribsml_uS5_D2-typ_fold_subgr"/>
</dbReference>
<dbReference type="GO" id="GO:0008652">
    <property type="term" value="P:amino acid biosynthetic process"/>
    <property type="evidence" value="ECO:0007669"/>
    <property type="project" value="UniProtKB-KW"/>
</dbReference>
<keyword evidence="7" id="KW-1185">Reference proteome</keyword>
<comment type="caution">
    <text evidence="6">The sequence shown here is derived from an EMBL/GenBank/DDBJ whole genome shotgun (WGS) entry which is preliminary data.</text>
</comment>
<dbReference type="PRINTS" id="PR00958">
    <property type="entry name" value="HOMSERKINASE"/>
</dbReference>
<keyword evidence="4 6" id="KW-0418">Kinase</keyword>
<protein>
    <submittedName>
        <fullName evidence="6">Homoserine kinase</fullName>
    </submittedName>
</protein>
<evidence type="ECO:0000256" key="2">
    <source>
        <dbReference type="ARBA" id="ARBA00022679"/>
    </source>
</evidence>
<dbReference type="Proteomes" id="UP000051992">
    <property type="component" value="Unassembled WGS sequence"/>
</dbReference>
<dbReference type="SUPFAM" id="SSF54211">
    <property type="entry name" value="Ribosomal protein S5 domain 2-like"/>
    <property type="match status" value="1"/>
</dbReference>
<dbReference type="GO" id="GO:0016301">
    <property type="term" value="F:kinase activity"/>
    <property type="evidence" value="ECO:0007669"/>
    <property type="project" value="UniProtKB-KW"/>
</dbReference>
<evidence type="ECO:0000256" key="5">
    <source>
        <dbReference type="ARBA" id="ARBA00022840"/>
    </source>
</evidence>
<evidence type="ECO:0000313" key="6">
    <source>
        <dbReference type="EMBL" id="KRN47177.1"/>
    </source>
</evidence>
<dbReference type="SUPFAM" id="SSF55060">
    <property type="entry name" value="GHMP Kinase, C-terminal domain"/>
    <property type="match status" value="1"/>
</dbReference>
<gene>
    <name evidence="6" type="ORF">IV50_GL000449</name>
</gene>
<organism evidence="6 7">
    <name type="scientific">Weissella viridescens</name>
    <name type="common">Lactobacillus viridescens</name>
    <dbReference type="NCBI Taxonomy" id="1629"/>
    <lineage>
        <taxon>Bacteria</taxon>
        <taxon>Bacillati</taxon>
        <taxon>Bacillota</taxon>
        <taxon>Bacilli</taxon>
        <taxon>Lactobacillales</taxon>
        <taxon>Lactobacillaceae</taxon>
        <taxon>Weissella</taxon>
    </lineage>
</organism>
<evidence type="ECO:0000256" key="3">
    <source>
        <dbReference type="ARBA" id="ARBA00022741"/>
    </source>
</evidence>
<keyword evidence="1" id="KW-0028">Amino-acid biosynthesis</keyword>
<dbReference type="PANTHER" id="PTHR20861:SF1">
    <property type="entry name" value="HOMOSERINE KINASE"/>
    <property type="match status" value="1"/>
</dbReference>
<dbReference type="AlphaFoldDB" id="A0A0R2H2N5"/>